<dbReference type="OMA" id="CCICCSK"/>
<keyword evidence="2" id="KW-1185">Reference proteome</keyword>
<name>K4DCM4_SOLLC</name>
<dbReference type="OrthoDB" id="10595681at2759"/>
<dbReference type="InParanoid" id="K4DCM4"/>
<organism evidence="1">
    <name type="scientific">Solanum lycopersicum</name>
    <name type="common">Tomato</name>
    <name type="synonym">Lycopersicon esculentum</name>
    <dbReference type="NCBI Taxonomy" id="4081"/>
    <lineage>
        <taxon>Eukaryota</taxon>
        <taxon>Viridiplantae</taxon>
        <taxon>Streptophyta</taxon>
        <taxon>Embryophyta</taxon>
        <taxon>Tracheophyta</taxon>
        <taxon>Spermatophyta</taxon>
        <taxon>Magnoliopsida</taxon>
        <taxon>eudicotyledons</taxon>
        <taxon>Gunneridae</taxon>
        <taxon>Pentapetalae</taxon>
        <taxon>asterids</taxon>
        <taxon>lamiids</taxon>
        <taxon>Solanales</taxon>
        <taxon>Solanaceae</taxon>
        <taxon>Solanoideae</taxon>
        <taxon>Solaneae</taxon>
        <taxon>Solanum</taxon>
        <taxon>Solanum subgen. Lycopersicon</taxon>
    </lineage>
</organism>
<dbReference type="AlphaFoldDB" id="K4DCM4"/>
<reference evidence="1" key="2">
    <citation type="submission" date="2015-06" db="UniProtKB">
        <authorList>
            <consortium name="EnsemblPlants"/>
        </authorList>
    </citation>
    <scope>IDENTIFICATION</scope>
    <source>
        <strain evidence="1">cv. Heinz 1706</strain>
    </source>
</reference>
<sequence>MVVLAGASGAIVGTARASGVMTSNDKRDCDNKGGNISGGCGVVVGGSGGGTDNSGTNCCGDDDGNGDCGGFRGIIVAFVMSFICCICCSKMLKNVETIPGGGILHASQTSRVSGGGRHNNIDGVGVGVLAMASLTSITCDTSNTFGGFQCGGGGGGWVGGGGGGGGGGF</sequence>
<proteinExistence type="predicted"/>
<dbReference type="EnsemblPlants" id="Solyc12g011390.1.1">
    <property type="protein sequence ID" value="Solyc12g011390.1.1"/>
    <property type="gene ID" value="Solyc12g011390.1"/>
</dbReference>
<protein>
    <submittedName>
        <fullName evidence="1">Uncharacterized protein</fullName>
    </submittedName>
</protein>
<evidence type="ECO:0000313" key="2">
    <source>
        <dbReference type="Proteomes" id="UP000004994"/>
    </source>
</evidence>
<reference evidence="1" key="1">
    <citation type="journal article" date="2012" name="Nature">
        <title>The tomato genome sequence provides insights into fleshy fruit evolution.</title>
        <authorList>
            <consortium name="Tomato Genome Consortium"/>
        </authorList>
    </citation>
    <scope>NUCLEOTIDE SEQUENCE [LARGE SCALE GENOMIC DNA]</scope>
    <source>
        <strain evidence="1">cv. Heinz 1706</strain>
    </source>
</reference>
<accession>K4DCM4</accession>
<dbReference type="HOGENOM" id="CLU_108248_0_0_1"/>
<gene>
    <name evidence="1" type="primary">LOC104644914</name>
</gene>
<dbReference type="Proteomes" id="UP000004994">
    <property type="component" value="Chromosome 12"/>
</dbReference>
<dbReference type="PaxDb" id="4081-Solyc12g011390.1.1"/>
<dbReference type="Gramene" id="Solyc12g011390.1.1">
    <property type="protein sequence ID" value="Solyc12g011390.1.1"/>
    <property type="gene ID" value="Solyc12g011390.1"/>
</dbReference>
<evidence type="ECO:0000313" key="1">
    <source>
        <dbReference type="EnsemblPlants" id="Solyc12g011390.1.1"/>
    </source>
</evidence>